<organism evidence="2 3">
    <name type="scientific">Opisthorchis viverrini</name>
    <name type="common">Southeast Asian liver fluke</name>
    <dbReference type="NCBI Taxonomy" id="6198"/>
    <lineage>
        <taxon>Eukaryota</taxon>
        <taxon>Metazoa</taxon>
        <taxon>Spiralia</taxon>
        <taxon>Lophotrochozoa</taxon>
        <taxon>Platyhelminthes</taxon>
        <taxon>Trematoda</taxon>
        <taxon>Digenea</taxon>
        <taxon>Opisthorchiida</taxon>
        <taxon>Opisthorchiata</taxon>
        <taxon>Opisthorchiidae</taxon>
        <taxon>Opisthorchis</taxon>
    </lineage>
</organism>
<protein>
    <submittedName>
        <fullName evidence="2">Uncharacterized protein</fullName>
    </submittedName>
</protein>
<gene>
    <name evidence="2" type="ORF">T265_10355</name>
</gene>
<sequence>MKPTEYWARNASRDKPKSTGETVLSSVDEKLTRLQKVGILQMTNYLVWTASMKVFMNTN</sequence>
<dbReference type="KEGG" id="ovi:T265_10355"/>
<dbReference type="Proteomes" id="UP000054324">
    <property type="component" value="Unassembled WGS sequence"/>
</dbReference>
<dbReference type="RefSeq" id="XP_009174965.1">
    <property type="nucleotide sequence ID" value="XM_009176701.1"/>
</dbReference>
<accession>A0A074ZDL8</accession>
<keyword evidence="3" id="KW-1185">Reference proteome</keyword>
<dbReference type="GeneID" id="20324523"/>
<reference evidence="2 3" key="1">
    <citation type="submission" date="2013-11" db="EMBL/GenBank/DDBJ databases">
        <title>Opisthorchis viverrini - life in the bile duct.</title>
        <authorList>
            <person name="Young N.D."/>
            <person name="Nagarajan N."/>
            <person name="Lin S.J."/>
            <person name="Korhonen P.K."/>
            <person name="Jex A.R."/>
            <person name="Hall R.S."/>
            <person name="Safavi-Hemami H."/>
            <person name="Kaewkong W."/>
            <person name="Bertrand D."/>
            <person name="Gao S."/>
            <person name="Seet Q."/>
            <person name="Wongkham S."/>
            <person name="Teh B.T."/>
            <person name="Wongkham C."/>
            <person name="Intapan P.M."/>
            <person name="Maleewong W."/>
            <person name="Yang X."/>
            <person name="Hu M."/>
            <person name="Wang Z."/>
            <person name="Hofmann A."/>
            <person name="Sternberg P.W."/>
            <person name="Tan P."/>
            <person name="Wang J."/>
            <person name="Gasser R.B."/>
        </authorList>
    </citation>
    <scope>NUCLEOTIDE SEQUENCE [LARGE SCALE GENOMIC DNA]</scope>
</reference>
<name>A0A074ZDL8_OPIVI</name>
<evidence type="ECO:0000313" key="2">
    <source>
        <dbReference type="EMBL" id="KER21295.1"/>
    </source>
</evidence>
<evidence type="ECO:0000256" key="1">
    <source>
        <dbReference type="SAM" id="MobiDB-lite"/>
    </source>
</evidence>
<dbReference type="EMBL" id="KL596978">
    <property type="protein sequence ID" value="KER21295.1"/>
    <property type="molecule type" value="Genomic_DNA"/>
</dbReference>
<feature type="region of interest" description="Disordered" evidence="1">
    <location>
        <begin position="1"/>
        <end position="22"/>
    </location>
</feature>
<evidence type="ECO:0000313" key="3">
    <source>
        <dbReference type="Proteomes" id="UP000054324"/>
    </source>
</evidence>
<dbReference type="AlphaFoldDB" id="A0A074ZDL8"/>
<proteinExistence type="predicted"/>
<dbReference type="CTD" id="20324523"/>